<proteinExistence type="inferred from homology"/>
<sequence length="169" mass="19202">MQPQCCTSSTLHPGEKMNANTDRIEKEIQIAAPVQRVWTAITDHVQFSQWFRVNLESPFRVGQTTAGQITYPGYEHVRMEVITTAIEPTSYFAFRWHPYAVETDVDYSNETPTLVEFRLEPKNAGTRVTVTESGFDALPASRKDEAFRMNDGGWSAQIQNIAQYVETHA</sequence>
<protein>
    <recommendedName>
        <fullName evidence="2">Activator of Hsp90 ATPase homologue 1/2-like C-terminal domain-containing protein</fullName>
    </recommendedName>
</protein>
<reference evidence="3 4" key="1">
    <citation type="submission" date="2019-02" db="EMBL/GenBank/DDBJ databases">
        <title>Deep-cultivation of Planctomycetes and their phenomic and genomic characterization uncovers novel biology.</title>
        <authorList>
            <person name="Wiegand S."/>
            <person name="Jogler M."/>
            <person name="Boedeker C."/>
            <person name="Pinto D."/>
            <person name="Vollmers J."/>
            <person name="Rivas-Marin E."/>
            <person name="Kohn T."/>
            <person name="Peeters S.H."/>
            <person name="Heuer A."/>
            <person name="Rast P."/>
            <person name="Oberbeckmann S."/>
            <person name="Bunk B."/>
            <person name="Jeske O."/>
            <person name="Meyerdierks A."/>
            <person name="Storesund J.E."/>
            <person name="Kallscheuer N."/>
            <person name="Luecker S."/>
            <person name="Lage O.M."/>
            <person name="Pohl T."/>
            <person name="Merkel B.J."/>
            <person name="Hornburger P."/>
            <person name="Mueller R.-W."/>
            <person name="Bruemmer F."/>
            <person name="Labrenz M."/>
            <person name="Spormann A.M."/>
            <person name="Op Den Camp H."/>
            <person name="Overmann J."/>
            <person name="Amann R."/>
            <person name="Jetten M.S.M."/>
            <person name="Mascher T."/>
            <person name="Medema M.H."/>
            <person name="Devos D.P."/>
            <person name="Kaster A.-K."/>
            <person name="Ovreas L."/>
            <person name="Rohde M."/>
            <person name="Galperin M.Y."/>
            <person name="Jogler C."/>
        </authorList>
    </citation>
    <scope>NUCLEOTIDE SEQUENCE [LARGE SCALE GENOMIC DNA]</scope>
    <source>
        <strain evidence="3 4">Pla22</strain>
    </source>
</reference>
<comment type="similarity">
    <text evidence="1">Belongs to the AHA1 family.</text>
</comment>
<dbReference type="Gene3D" id="3.30.530.20">
    <property type="match status" value="1"/>
</dbReference>
<dbReference type="EMBL" id="SJPI01000003">
    <property type="protein sequence ID" value="TWT49767.1"/>
    <property type="molecule type" value="Genomic_DNA"/>
</dbReference>
<evidence type="ECO:0000313" key="3">
    <source>
        <dbReference type="EMBL" id="TWT49767.1"/>
    </source>
</evidence>
<dbReference type="InterPro" id="IPR023393">
    <property type="entry name" value="START-like_dom_sf"/>
</dbReference>
<organism evidence="3 4">
    <name type="scientific">Rubripirellula amarantea</name>
    <dbReference type="NCBI Taxonomy" id="2527999"/>
    <lineage>
        <taxon>Bacteria</taxon>
        <taxon>Pseudomonadati</taxon>
        <taxon>Planctomycetota</taxon>
        <taxon>Planctomycetia</taxon>
        <taxon>Pirellulales</taxon>
        <taxon>Pirellulaceae</taxon>
        <taxon>Rubripirellula</taxon>
    </lineage>
</organism>
<accession>A0A5C5WGU9</accession>
<evidence type="ECO:0000313" key="4">
    <source>
        <dbReference type="Proteomes" id="UP000316598"/>
    </source>
</evidence>
<name>A0A5C5WGU9_9BACT</name>
<comment type="caution">
    <text evidence="3">The sequence shown here is derived from an EMBL/GenBank/DDBJ whole genome shotgun (WGS) entry which is preliminary data.</text>
</comment>
<evidence type="ECO:0000259" key="2">
    <source>
        <dbReference type="Pfam" id="PF08327"/>
    </source>
</evidence>
<dbReference type="AlphaFoldDB" id="A0A5C5WGU9"/>
<feature type="domain" description="Activator of Hsp90 ATPase homologue 1/2-like C-terminal" evidence="2">
    <location>
        <begin position="32"/>
        <end position="166"/>
    </location>
</feature>
<dbReference type="CDD" id="cd08898">
    <property type="entry name" value="SRPBCC_CalC_Aha1-like_5"/>
    <property type="match status" value="1"/>
</dbReference>
<keyword evidence="4" id="KW-1185">Reference proteome</keyword>
<dbReference type="InterPro" id="IPR013538">
    <property type="entry name" value="ASHA1/2-like_C"/>
</dbReference>
<evidence type="ECO:0000256" key="1">
    <source>
        <dbReference type="ARBA" id="ARBA00006817"/>
    </source>
</evidence>
<dbReference type="Pfam" id="PF08327">
    <property type="entry name" value="AHSA1"/>
    <property type="match status" value="1"/>
</dbReference>
<gene>
    <name evidence="3" type="ORF">Pla22_49690</name>
</gene>
<dbReference type="Proteomes" id="UP000316598">
    <property type="component" value="Unassembled WGS sequence"/>
</dbReference>
<dbReference type="SUPFAM" id="SSF55961">
    <property type="entry name" value="Bet v1-like"/>
    <property type="match status" value="1"/>
</dbReference>